<sequence>MLLTLCYFLFYVKVIIGNPLLYFLRITGNIAFLTSKSIMIFFADTLPSRLIRSRARPTEPTFQERLRFYGVKCHEAVTTIRQARHEFAALMQDKRDLFTRRGGAFHYLVKIRKLHSTHSQRRSVLVTATEFFVMSHEWYEILVAADEAEESSRLDFINLLCDQVFIKPTEPGDKDYPEPASVQKSYICRDVVDMMRYQLIQFDVLLDEEKRARSRRGRQGSQVKNGS</sequence>
<gene>
    <name evidence="2" type="ORF">HPBE_LOCUS16047</name>
</gene>
<keyword evidence="1" id="KW-0812">Transmembrane</keyword>
<reference evidence="4" key="2">
    <citation type="submission" date="2019-09" db="UniProtKB">
        <authorList>
            <consortium name="WormBaseParasite"/>
        </authorList>
    </citation>
    <scope>IDENTIFICATION</scope>
</reference>
<accession>A0A183G3P9</accession>
<accession>A0A3P8DXM3</accession>
<feature type="transmembrane region" description="Helical" evidence="1">
    <location>
        <begin position="20"/>
        <end position="43"/>
    </location>
</feature>
<proteinExistence type="predicted"/>
<reference evidence="2 3" key="1">
    <citation type="submission" date="2018-11" db="EMBL/GenBank/DDBJ databases">
        <authorList>
            <consortium name="Pathogen Informatics"/>
        </authorList>
    </citation>
    <scope>NUCLEOTIDE SEQUENCE [LARGE SCALE GENOMIC DNA]</scope>
</reference>
<evidence type="ECO:0000313" key="4">
    <source>
        <dbReference type="WBParaSite" id="HPBE_0001604801-mRNA-1"/>
    </source>
</evidence>
<dbReference type="AlphaFoldDB" id="A0A183G3P9"/>
<evidence type="ECO:0000313" key="3">
    <source>
        <dbReference type="Proteomes" id="UP000050761"/>
    </source>
</evidence>
<keyword evidence="3" id="KW-1185">Reference proteome</keyword>
<name>A0A183G3P9_HELPZ</name>
<dbReference type="OrthoDB" id="5836917at2759"/>
<protein>
    <submittedName>
        <fullName evidence="4">Trafficking protein particle complex subunit</fullName>
    </submittedName>
</protein>
<keyword evidence="1" id="KW-0472">Membrane</keyword>
<organism evidence="3 4">
    <name type="scientific">Heligmosomoides polygyrus</name>
    <name type="common">Parasitic roundworm</name>
    <dbReference type="NCBI Taxonomy" id="6339"/>
    <lineage>
        <taxon>Eukaryota</taxon>
        <taxon>Metazoa</taxon>
        <taxon>Ecdysozoa</taxon>
        <taxon>Nematoda</taxon>
        <taxon>Chromadorea</taxon>
        <taxon>Rhabditida</taxon>
        <taxon>Rhabditina</taxon>
        <taxon>Rhabditomorpha</taxon>
        <taxon>Strongyloidea</taxon>
        <taxon>Heligmosomidae</taxon>
        <taxon>Heligmosomoides</taxon>
    </lineage>
</organism>
<dbReference type="WBParaSite" id="HPBE_0001604801-mRNA-1">
    <property type="protein sequence ID" value="HPBE_0001604801-mRNA-1"/>
    <property type="gene ID" value="HPBE_0001604801"/>
</dbReference>
<dbReference type="EMBL" id="UZAH01029191">
    <property type="protein sequence ID" value="VDP04769.1"/>
    <property type="molecule type" value="Genomic_DNA"/>
</dbReference>
<evidence type="ECO:0000313" key="2">
    <source>
        <dbReference type="EMBL" id="VDP04769.1"/>
    </source>
</evidence>
<dbReference type="Proteomes" id="UP000050761">
    <property type="component" value="Unassembled WGS sequence"/>
</dbReference>
<keyword evidence="1" id="KW-1133">Transmembrane helix</keyword>
<evidence type="ECO:0000256" key="1">
    <source>
        <dbReference type="SAM" id="Phobius"/>
    </source>
</evidence>